<proteinExistence type="predicted"/>
<dbReference type="InterPro" id="IPR027417">
    <property type="entry name" value="P-loop_NTPase"/>
</dbReference>
<evidence type="ECO:0000313" key="3">
    <source>
        <dbReference type="Proteomes" id="UP001189429"/>
    </source>
</evidence>
<reference evidence="2" key="1">
    <citation type="submission" date="2023-10" db="EMBL/GenBank/DDBJ databases">
        <authorList>
            <person name="Chen Y."/>
            <person name="Shah S."/>
            <person name="Dougan E. K."/>
            <person name="Thang M."/>
            <person name="Chan C."/>
        </authorList>
    </citation>
    <scope>NUCLEOTIDE SEQUENCE [LARGE SCALE GENOMIC DNA]</scope>
</reference>
<name>A0ABN9T2S1_9DINO</name>
<evidence type="ECO:0008006" key="4">
    <source>
        <dbReference type="Google" id="ProtNLM"/>
    </source>
</evidence>
<protein>
    <recommendedName>
        <fullName evidence="4">Zeta toxin domain-containing protein</fullName>
    </recommendedName>
</protein>
<sequence>MGRPRVWKICQALLRQASQRFASASELPSLVGHFNWAALLRLPLLCIFQSTCHRFIKQAGDNRWRLWPEVVRDLRAAAALVPFADCDAKRPVDTMVCFTDASAGDLDPLGWMFGGYGSTEREVDSKIVIETARVRKRWRCRGEGAINARGFAFANSDAPSHEQASFAAFDSELALMLEAWQDVTSGRWSREGAFLGLEGRALSLGIRHKMRAFRSRGHLHRMLNGDLSLVLQVGKGRSASPLINQAFRGICSCSIVQDISVAVRRLPSEWNTSDKASRTMTGALGLFAAGPRNVGTAWASLARGAAVEKASRDNYDHPVKRARRRGRCRYFDFGELGCGAPPPARAKAAGRAELARQKANRAKRRAPKFGGINCDPRRGLTFLQRRKVRAATIGSFDKHVASFLEWAEVPSLDAITVGRLDGLLAGYLDMLFWGGELAETGSRLLASVQRWLPRVPRPKQGGLPLARAALSGFQANSRGAPMMPVGKPTIWALIGIAALEDDFEWAGALALARDGMIRLPSDLVNVTAETLAGPGRAAAPRWAALAHPIEGSTRSVALAQDEGALLRGAAWRGGGGSFPRRPRAARFAGARLWSFGAAQFNAEFNRRLASVPGAPDAIPRQLRQSAARRAAAVEGASPMDPLQGRLRRASAQSAARHSRRVRHPAAQEKVNEEGATWPEQVWADIGQILGEQRRPQRPPFLLGERLESKRPCGASPGAGHGTCCEQPASARYEIEVISLFYQYAVDKSKRSKRSDSDGNGVNHRGSDAGLRGSHDSAAVGHRMSTAVGKFKSMKQVVGEAFSRHQGSKSKSAFFGGAWGSGSSSLSMGDLPAASEDDTLQDYFLTVDHLASLANDLGFQDLGRDEIARIYASMPTDQSGKVGREQFAAAVKEGPGAITLRLLVRKLQKGFAYGFKMPEQYDFTKPTSENYKVDDREFTEEFERFRRGIDYTYHNNYTLERQRWQDEVIKSTIVRSSEQPAPWLVFTCGPMGVGKGYCMNWMSKHGFFPLENIVHVDPDAFKMMMPEWPKYVKKSGEEKLALCATWSRPS</sequence>
<feature type="region of interest" description="Disordered" evidence="1">
    <location>
        <begin position="750"/>
        <end position="778"/>
    </location>
</feature>
<evidence type="ECO:0000256" key="1">
    <source>
        <dbReference type="SAM" id="MobiDB-lite"/>
    </source>
</evidence>
<keyword evidence="3" id="KW-1185">Reference proteome</keyword>
<gene>
    <name evidence="2" type="ORF">PCOR1329_LOCUS34978</name>
</gene>
<dbReference type="Gene3D" id="3.40.50.300">
    <property type="entry name" value="P-loop containing nucleotide triphosphate hydrolases"/>
    <property type="match status" value="1"/>
</dbReference>
<organism evidence="2 3">
    <name type="scientific">Prorocentrum cordatum</name>
    <dbReference type="NCBI Taxonomy" id="2364126"/>
    <lineage>
        <taxon>Eukaryota</taxon>
        <taxon>Sar</taxon>
        <taxon>Alveolata</taxon>
        <taxon>Dinophyceae</taxon>
        <taxon>Prorocentrales</taxon>
        <taxon>Prorocentraceae</taxon>
        <taxon>Prorocentrum</taxon>
    </lineage>
</organism>
<accession>A0ABN9T2S1</accession>
<comment type="caution">
    <text evidence="2">The sequence shown here is derived from an EMBL/GenBank/DDBJ whole genome shotgun (WGS) entry which is preliminary data.</text>
</comment>
<dbReference type="Proteomes" id="UP001189429">
    <property type="component" value="Unassembled WGS sequence"/>
</dbReference>
<evidence type="ECO:0000313" key="2">
    <source>
        <dbReference type="EMBL" id="CAK0839254.1"/>
    </source>
</evidence>
<dbReference type="EMBL" id="CAUYUJ010014281">
    <property type="protein sequence ID" value="CAK0839254.1"/>
    <property type="molecule type" value="Genomic_DNA"/>
</dbReference>